<keyword evidence="1" id="KW-0808">Transferase</keyword>
<dbReference type="Pfam" id="PF08843">
    <property type="entry name" value="AbiEii"/>
    <property type="match status" value="1"/>
</dbReference>
<dbReference type="GO" id="GO:0016740">
    <property type="term" value="F:transferase activity"/>
    <property type="evidence" value="ECO:0007669"/>
    <property type="project" value="UniProtKB-KW"/>
</dbReference>
<evidence type="ECO:0000313" key="1">
    <source>
        <dbReference type="EMBL" id="MFC4691300.1"/>
    </source>
</evidence>
<proteinExistence type="predicted"/>
<comment type="caution">
    <text evidence="1">The sequence shown here is derived from an EMBL/GenBank/DDBJ whole genome shotgun (WGS) entry which is preliminary data.</text>
</comment>
<dbReference type="EMBL" id="JBHSHB010000024">
    <property type="protein sequence ID" value="MFC4691300.1"/>
    <property type="molecule type" value="Genomic_DNA"/>
</dbReference>
<dbReference type="RefSeq" id="WP_380035016.1">
    <property type="nucleotide sequence ID" value="NZ_JBHSHB010000024.1"/>
</dbReference>
<dbReference type="Gene3D" id="3.30.460.40">
    <property type="match status" value="1"/>
</dbReference>
<reference evidence="2" key="1">
    <citation type="journal article" date="2019" name="Int. J. Syst. Evol. Microbiol.">
        <title>The Global Catalogue of Microorganisms (GCM) 10K type strain sequencing project: providing services to taxonomists for standard genome sequencing and annotation.</title>
        <authorList>
            <consortium name="The Broad Institute Genomics Platform"/>
            <consortium name="The Broad Institute Genome Sequencing Center for Infectious Disease"/>
            <person name="Wu L."/>
            <person name="Ma J."/>
        </authorList>
    </citation>
    <scope>NUCLEOTIDE SEQUENCE [LARGE SCALE GENOMIC DNA]</scope>
    <source>
        <strain evidence="2">CGMCC 4.7427</strain>
    </source>
</reference>
<dbReference type="Proteomes" id="UP001595878">
    <property type="component" value="Unassembled WGS sequence"/>
</dbReference>
<accession>A0ABV9LC07</accession>
<keyword evidence="2" id="KW-1185">Reference proteome</keyword>
<dbReference type="InterPro" id="IPR014942">
    <property type="entry name" value="AbiEii"/>
</dbReference>
<sequence length="284" mass="32114">MMSISHLTFKDYSFADHTEVYKVLDATFKTHGISYYLIGANARDVQLYKAKAKPTRITGDIDFAVLVPDFDTYASLQEALIAGGFAKTEFPYRLFHTASNTVIDLMPFGKIQDANKVVFNKNLTLSVLGYKEVHEHSETFALPETDLSIPVTPLEGLFILKWISWQEKPERQKDLDDLAHLLNNAWDLLEEEAYNEHLDLFEEEDFKTINAAARILGRKMKRILANDETLRDNITTLLESTISDKTKLGALEITFAAALKLDIETTLVILADILRGIKEEIPTG</sequence>
<protein>
    <submittedName>
        <fullName evidence="1">Nucleotidyl transferase AbiEii/AbiGii toxin family protein</fullName>
    </submittedName>
</protein>
<gene>
    <name evidence="1" type="ORF">ACFO5T_12750</name>
</gene>
<name>A0ABV9LC07_9FLAO</name>
<evidence type="ECO:0000313" key="2">
    <source>
        <dbReference type="Proteomes" id="UP001595878"/>
    </source>
</evidence>
<organism evidence="1 2">
    <name type="scientific">Dokdonia genika</name>
    <dbReference type="NCBI Taxonomy" id="308113"/>
    <lineage>
        <taxon>Bacteria</taxon>
        <taxon>Pseudomonadati</taxon>
        <taxon>Bacteroidota</taxon>
        <taxon>Flavobacteriia</taxon>
        <taxon>Flavobacteriales</taxon>
        <taxon>Flavobacteriaceae</taxon>
        <taxon>Dokdonia</taxon>
    </lineage>
</organism>